<evidence type="ECO:0000313" key="1">
    <source>
        <dbReference type="EMBL" id="OWM87902.1"/>
    </source>
</evidence>
<protein>
    <submittedName>
        <fullName evidence="1">Uncharacterized protein</fullName>
    </submittedName>
</protein>
<accession>A0A218XUG8</accession>
<gene>
    <name evidence="1" type="ORF">CDL15_Pgr000319</name>
</gene>
<dbReference type="Proteomes" id="UP000197138">
    <property type="component" value="Unassembled WGS sequence"/>
</dbReference>
<organism evidence="1 2">
    <name type="scientific">Punica granatum</name>
    <name type="common">Pomegranate</name>
    <dbReference type="NCBI Taxonomy" id="22663"/>
    <lineage>
        <taxon>Eukaryota</taxon>
        <taxon>Viridiplantae</taxon>
        <taxon>Streptophyta</taxon>
        <taxon>Embryophyta</taxon>
        <taxon>Tracheophyta</taxon>
        <taxon>Spermatophyta</taxon>
        <taxon>Magnoliopsida</taxon>
        <taxon>eudicotyledons</taxon>
        <taxon>Gunneridae</taxon>
        <taxon>Pentapetalae</taxon>
        <taxon>rosids</taxon>
        <taxon>malvids</taxon>
        <taxon>Myrtales</taxon>
        <taxon>Lythraceae</taxon>
        <taxon>Punica</taxon>
    </lineage>
</organism>
<evidence type="ECO:0000313" key="2">
    <source>
        <dbReference type="Proteomes" id="UP000197138"/>
    </source>
</evidence>
<dbReference type="AlphaFoldDB" id="A0A218XUG8"/>
<proteinExistence type="predicted"/>
<dbReference type="EMBL" id="MTKT01000801">
    <property type="protein sequence ID" value="OWM87902.1"/>
    <property type="molecule type" value="Genomic_DNA"/>
</dbReference>
<name>A0A218XUG8_PUNGR</name>
<reference evidence="2" key="1">
    <citation type="journal article" date="2017" name="Plant J.">
        <title>The pomegranate (Punica granatum L.) genome and the genomics of punicalagin biosynthesis.</title>
        <authorList>
            <person name="Qin G."/>
            <person name="Xu C."/>
            <person name="Ming R."/>
            <person name="Tang H."/>
            <person name="Guyot R."/>
            <person name="Kramer E.M."/>
            <person name="Hu Y."/>
            <person name="Yi X."/>
            <person name="Qi Y."/>
            <person name="Xu X."/>
            <person name="Gao Z."/>
            <person name="Pan H."/>
            <person name="Jian J."/>
            <person name="Tian Y."/>
            <person name="Yue Z."/>
            <person name="Xu Y."/>
        </authorList>
    </citation>
    <scope>NUCLEOTIDE SEQUENCE [LARGE SCALE GENOMIC DNA]</scope>
    <source>
        <strain evidence="2">cv. Dabenzi</strain>
    </source>
</reference>
<comment type="caution">
    <text evidence="1">The sequence shown here is derived from an EMBL/GenBank/DDBJ whole genome shotgun (WGS) entry which is preliminary data.</text>
</comment>
<sequence>MLRSSCKFLHGCSLRRVLKLFLSIIEEFADLSVVAIEELRQLQSVVGIGPPFLGAPIIYSQRSFSCH</sequence>